<accession>A0A258DFY5</accession>
<reference evidence="7 8" key="1">
    <citation type="submission" date="2017-03" db="EMBL/GenBank/DDBJ databases">
        <title>Lifting the veil on microbial sulfur biogeochemistry in mining wastewaters.</title>
        <authorList>
            <person name="Kantor R.S."/>
            <person name="Colenbrander Nelson T."/>
            <person name="Marshall S."/>
            <person name="Bennett D."/>
            <person name="Apte S."/>
            <person name="Camacho D."/>
            <person name="Thomas B.C."/>
            <person name="Warren L.A."/>
            <person name="Banfield J.F."/>
        </authorList>
    </citation>
    <scope>NUCLEOTIDE SEQUENCE [LARGE SCALE GENOMIC DNA]</scope>
    <source>
        <strain evidence="7">32-67-7</strain>
    </source>
</reference>
<evidence type="ECO:0000256" key="1">
    <source>
        <dbReference type="ARBA" id="ARBA00022491"/>
    </source>
</evidence>
<dbReference type="HAMAP" id="MF_00081">
    <property type="entry name" value="HrcA"/>
    <property type="match status" value="1"/>
</dbReference>
<keyword evidence="3 5" id="KW-0346">Stress response</keyword>
<evidence type="ECO:0000313" key="8">
    <source>
        <dbReference type="Proteomes" id="UP000215616"/>
    </source>
</evidence>
<dbReference type="SUPFAM" id="SSF55781">
    <property type="entry name" value="GAF domain-like"/>
    <property type="match status" value="1"/>
</dbReference>
<dbReference type="InterPro" id="IPR029016">
    <property type="entry name" value="GAF-like_dom_sf"/>
</dbReference>
<dbReference type="PIRSF" id="PIRSF005485">
    <property type="entry name" value="HrcA"/>
    <property type="match status" value="1"/>
</dbReference>
<feature type="domain" description="Heat-inducible transcription repressor HrcA C-terminal" evidence="6">
    <location>
        <begin position="119"/>
        <end position="342"/>
    </location>
</feature>
<sequence>MTQLFPGPIVRTPGLAELDARARDIFRRVVESYIETGEPVGSRTISKGGVALSPASIRNTMQDLAHLGLLDAPHTSAGRMPTHAGLRMFVDGFLEVGDVAEQEKRAIEARLAVKGRSFEEALAEASSILSGLAGGAGIVVTPVREGGVKHVEFVPLGGGQVLAVMVFEDGQVENRLMRQAPGVTPSALQEASNFLNARLRGRTLTEARTEMRGELDAARRQLDETAARLVEDGLAAWSGGEGDARSLIVRGQANLLADARAREDIDRVRQLFDDLEQKGQLIGLLDDVRDAEGVRIYIGAETRLFSLSGSSVIAAPYMTGRQKVLGAIGVIGPARLNYARVIPLVDYTARVLGRMMDG</sequence>
<gene>
    <name evidence="5 7" type="primary">hrcA</name>
    <name evidence="7" type="ORF">B7Z12_00225</name>
</gene>
<dbReference type="EMBL" id="NCDQ01000002">
    <property type="protein sequence ID" value="OYX06506.1"/>
    <property type="molecule type" value="Genomic_DNA"/>
</dbReference>
<dbReference type="Gene3D" id="3.30.450.40">
    <property type="match status" value="1"/>
</dbReference>
<dbReference type="GO" id="GO:0045892">
    <property type="term" value="P:negative regulation of DNA-templated transcription"/>
    <property type="evidence" value="ECO:0007669"/>
    <property type="project" value="UniProtKB-UniRule"/>
</dbReference>
<dbReference type="InterPro" id="IPR021153">
    <property type="entry name" value="HrcA_C"/>
</dbReference>
<protein>
    <recommendedName>
        <fullName evidence="5">Heat-inducible transcription repressor HrcA</fullName>
    </recommendedName>
</protein>
<dbReference type="AlphaFoldDB" id="A0A258DFY5"/>
<name>A0A258DFY5_CAUVI</name>
<dbReference type="Pfam" id="PF01628">
    <property type="entry name" value="HrcA"/>
    <property type="match status" value="1"/>
</dbReference>
<dbReference type="PANTHER" id="PTHR34824">
    <property type="entry name" value="HEAT-INDUCIBLE TRANSCRIPTION REPRESSOR HRCA"/>
    <property type="match status" value="1"/>
</dbReference>
<dbReference type="InterPro" id="IPR002571">
    <property type="entry name" value="HrcA"/>
</dbReference>
<dbReference type="SUPFAM" id="SSF46785">
    <property type="entry name" value="Winged helix' DNA-binding domain"/>
    <property type="match status" value="1"/>
</dbReference>
<dbReference type="GO" id="GO:0003677">
    <property type="term" value="F:DNA binding"/>
    <property type="evidence" value="ECO:0007669"/>
    <property type="project" value="InterPro"/>
</dbReference>
<dbReference type="InterPro" id="IPR036388">
    <property type="entry name" value="WH-like_DNA-bd_sf"/>
</dbReference>
<keyword evidence="2 5" id="KW-0805">Transcription regulation</keyword>
<evidence type="ECO:0000256" key="5">
    <source>
        <dbReference type="HAMAP-Rule" id="MF_00081"/>
    </source>
</evidence>
<evidence type="ECO:0000313" key="7">
    <source>
        <dbReference type="EMBL" id="OYX06506.1"/>
    </source>
</evidence>
<proteinExistence type="inferred from homology"/>
<dbReference type="NCBIfam" id="TIGR00331">
    <property type="entry name" value="hrcA"/>
    <property type="match status" value="1"/>
</dbReference>
<organism evidence="7 8">
    <name type="scientific">Caulobacter vibrioides</name>
    <name type="common">Caulobacter crescentus</name>
    <dbReference type="NCBI Taxonomy" id="155892"/>
    <lineage>
        <taxon>Bacteria</taxon>
        <taxon>Pseudomonadati</taxon>
        <taxon>Pseudomonadota</taxon>
        <taxon>Alphaproteobacteria</taxon>
        <taxon>Caulobacterales</taxon>
        <taxon>Caulobacteraceae</taxon>
        <taxon>Caulobacter</taxon>
    </lineage>
</organism>
<dbReference type="PANTHER" id="PTHR34824:SF1">
    <property type="entry name" value="HEAT-INDUCIBLE TRANSCRIPTION REPRESSOR HRCA"/>
    <property type="match status" value="1"/>
</dbReference>
<dbReference type="Gene3D" id="3.30.390.60">
    <property type="entry name" value="Heat-inducible transcription repressor hrca homolog, domain 3"/>
    <property type="match status" value="1"/>
</dbReference>
<comment type="function">
    <text evidence="5">Negative regulator of class I heat shock genes (grpE-dnaK-dnaJ and groELS operons). Prevents heat-shock induction of these operons.</text>
</comment>
<dbReference type="Proteomes" id="UP000215616">
    <property type="component" value="Unassembled WGS sequence"/>
</dbReference>
<dbReference type="InterPro" id="IPR023120">
    <property type="entry name" value="WHTH_transcript_rep_HrcA_IDD"/>
</dbReference>
<keyword evidence="4 5" id="KW-0804">Transcription</keyword>
<evidence type="ECO:0000259" key="6">
    <source>
        <dbReference type="Pfam" id="PF01628"/>
    </source>
</evidence>
<comment type="similarity">
    <text evidence="5">Belongs to the HrcA family.</text>
</comment>
<dbReference type="Gene3D" id="1.10.10.10">
    <property type="entry name" value="Winged helix-like DNA-binding domain superfamily/Winged helix DNA-binding domain"/>
    <property type="match status" value="1"/>
</dbReference>
<evidence type="ECO:0000256" key="2">
    <source>
        <dbReference type="ARBA" id="ARBA00023015"/>
    </source>
</evidence>
<dbReference type="InterPro" id="IPR036390">
    <property type="entry name" value="WH_DNA-bd_sf"/>
</dbReference>
<keyword evidence="1 5" id="KW-0678">Repressor</keyword>
<evidence type="ECO:0000256" key="3">
    <source>
        <dbReference type="ARBA" id="ARBA00023016"/>
    </source>
</evidence>
<evidence type="ECO:0000256" key="4">
    <source>
        <dbReference type="ARBA" id="ARBA00023163"/>
    </source>
</evidence>
<comment type="caution">
    <text evidence="7">The sequence shown here is derived from an EMBL/GenBank/DDBJ whole genome shotgun (WGS) entry which is preliminary data.</text>
</comment>